<dbReference type="EMBL" id="JXJN01027368">
    <property type="status" value="NOT_ANNOTATED_CDS"/>
    <property type="molecule type" value="Genomic_DNA"/>
</dbReference>
<dbReference type="Proteomes" id="UP000092460">
    <property type="component" value="Unassembled WGS sequence"/>
</dbReference>
<name>A0A1B0C708_9MUSC</name>
<proteinExistence type="predicted"/>
<dbReference type="AlphaFoldDB" id="A0A1B0C708"/>
<accession>A0A1B0C708</accession>
<protein>
    <submittedName>
        <fullName evidence="1">Uncharacterized protein</fullName>
    </submittedName>
</protein>
<keyword evidence="2" id="KW-1185">Reference proteome</keyword>
<dbReference type="EnsemblMetazoa" id="GPPI050896-RA">
    <property type="protein sequence ID" value="GPPI050896-PA"/>
    <property type="gene ID" value="GPPI050896"/>
</dbReference>
<organism evidence="1 2">
    <name type="scientific">Glossina palpalis gambiensis</name>
    <dbReference type="NCBI Taxonomy" id="67801"/>
    <lineage>
        <taxon>Eukaryota</taxon>
        <taxon>Metazoa</taxon>
        <taxon>Ecdysozoa</taxon>
        <taxon>Arthropoda</taxon>
        <taxon>Hexapoda</taxon>
        <taxon>Insecta</taxon>
        <taxon>Pterygota</taxon>
        <taxon>Neoptera</taxon>
        <taxon>Endopterygota</taxon>
        <taxon>Diptera</taxon>
        <taxon>Brachycera</taxon>
        <taxon>Muscomorpha</taxon>
        <taxon>Hippoboscoidea</taxon>
        <taxon>Glossinidae</taxon>
        <taxon>Glossina</taxon>
    </lineage>
</organism>
<reference evidence="1" key="2">
    <citation type="submission" date="2020-05" db="UniProtKB">
        <authorList>
            <consortium name="EnsemblMetazoa"/>
        </authorList>
    </citation>
    <scope>IDENTIFICATION</scope>
    <source>
        <strain evidence="1">IAEA</strain>
    </source>
</reference>
<reference evidence="2" key="1">
    <citation type="submission" date="2015-01" db="EMBL/GenBank/DDBJ databases">
        <authorList>
            <person name="Aksoy S."/>
            <person name="Warren W."/>
            <person name="Wilson R.K."/>
        </authorList>
    </citation>
    <scope>NUCLEOTIDE SEQUENCE [LARGE SCALE GENOMIC DNA]</scope>
    <source>
        <strain evidence="2">IAEA</strain>
    </source>
</reference>
<evidence type="ECO:0000313" key="2">
    <source>
        <dbReference type="Proteomes" id="UP000092460"/>
    </source>
</evidence>
<sequence>MVKKFITGIFSRTRRDDSRQQIRLLFDYPHTVSALPITGESDIKELIEVMTKTCYAKSRFWVLKAAIPNPSAPFATFATFEFFRPAALSYFQAAINAKVLPVDTSLANEAGGPRRVLPEVRNILLNHDASYGEQRHRPTDTLHRGCAR</sequence>
<dbReference type="VEuPathDB" id="VectorBase:GPPI050896"/>
<evidence type="ECO:0000313" key="1">
    <source>
        <dbReference type="EnsemblMetazoa" id="GPPI050896-PA"/>
    </source>
</evidence>